<dbReference type="RefSeq" id="WP_125671325.1">
    <property type="nucleotide sequence ID" value="NZ_RCOS01000081.1"/>
</dbReference>
<evidence type="ECO:0000313" key="2">
    <source>
        <dbReference type="Proteomes" id="UP000277582"/>
    </source>
</evidence>
<proteinExistence type="predicted"/>
<reference evidence="1 2" key="1">
    <citation type="submission" date="2018-10" db="EMBL/GenBank/DDBJ databases">
        <title>Co-occurring genomic capacity for anaerobic methane metabolism and dissimilatory sulfite reduction discovered in the Korarchaeota.</title>
        <authorList>
            <person name="Mckay L.J."/>
            <person name="Dlakic M."/>
            <person name="Fields M.W."/>
            <person name="Delmont T.O."/>
            <person name="Eren A.M."/>
            <person name="Jay Z.J."/>
            <person name="Klingelsmith K.B."/>
            <person name="Rusch D.B."/>
            <person name="Inskeep W.P."/>
        </authorList>
    </citation>
    <scope>NUCLEOTIDE SEQUENCE [LARGE SCALE GENOMIC DNA]</scope>
    <source>
        <strain evidence="1 2">MDKW</strain>
    </source>
</reference>
<dbReference type="Proteomes" id="UP000277582">
    <property type="component" value="Unassembled WGS sequence"/>
</dbReference>
<accession>A0A429GML7</accession>
<protein>
    <submittedName>
        <fullName evidence="1">Uncharacterized protein</fullName>
    </submittedName>
</protein>
<dbReference type="AlphaFoldDB" id="A0A429GML7"/>
<evidence type="ECO:0000313" key="1">
    <source>
        <dbReference type="EMBL" id="RSN74977.1"/>
    </source>
</evidence>
<keyword evidence="2" id="KW-1185">Reference proteome</keyword>
<sequence length="354" mass="39750">MSCDILRNAYLEPSFIVYYPDIVYTNPRIAEIDILLLLNGGYICIELKKDPQESPKDSLKFFSNGLGSQAVLYISSKPLGPEVTSGVGILNPLIISRDNFPFEEKLKKWREYLTKFFEERHKFFSIDNFLCALILYGSPEICNLLLSEKGDSDSIVPFDRPKELNGLIRHRISLIKYVKGLAPSPENYIDKIVENDKIESAKNGKLVVLIPIISPSLLNKVAESIKNLGKSTEIVLLCTDRSSDNCKMIECELMKKGLGKLKTDSVKIEEWSSRAVEEASGGGTILLAGEIPKNVLIELVNKIHEKEGGSIELASLLWRPVPKNKFGEELKEVIEGKKCDFGLREDVNLVFVRL</sequence>
<dbReference type="EMBL" id="RCOS01000081">
    <property type="protein sequence ID" value="RSN74977.1"/>
    <property type="molecule type" value="Genomic_DNA"/>
</dbReference>
<organism evidence="1 2">
    <name type="scientific">Candidatus Methanodesulfokora washburnensis</name>
    <dbReference type="NCBI Taxonomy" id="2478471"/>
    <lineage>
        <taxon>Archaea</taxon>
        <taxon>Thermoproteota</taxon>
        <taxon>Candidatus Korarchaeia</taxon>
        <taxon>Candidatus Korarchaeia incertae sedis</taxon>
        <taxon>Candidatus Methanodesulfokora</taxon>
    </lineage>
</organism>
<gene>
    <name evidence="1" type="ORF">D6D85_07095</name>
</gene>
<name>A0A429GML7_9CREN</name>
<comment type="caution">
    <text evidence="1">The sequence shown here is derived from an EMBL/GenBank/DDBJ whole genome shotgun (WGS) entry which is preliminary data.</text>
</comment>